<organism evidence="2 3">
    <name type="scientific">Cryobacterium levicorallinum</name>
    <dbReference type="NCBI Taxonomy" id="995038"/>
    <lineage>
        <taxon>Bacteria</taxon>
        <taxon>Bacillati</taxon>
        <taxon>Actinomycetota</taxon>
        <taxon>Actinomycetes</taxon>
        <taxon>Micrococcales</taxon>
        <taxon>Microbacteriaceae</taxon>
        <taxon>Cryobacterium</taxon>
    </lineage>
</organism>
<accession>A0ABY1EGQ5</accession>
<feature type="chain" id="PRO_5045581584" description="WxL domain-containing protein" evidence="1">
    <location>
        <begin position="30"/>
        <end position="352"/>
    </location>
</feature>
<evidence type="ECO:0000313" key="3">
    <source>
        <dbReference type="Proteomes" id="UP000199681"/>
    </source>
</evidence>
<reference evidence="2 3" key="1">
    <citation type="submission" date="2016-10" db="EMBL/GenBank/DDBJ databases">
        <authorList>
            <person name="Varghese N."/>
            <person name="Submissions S."/>
        </authorList>
    </citation>
    <scope>NUCLEOTIDE SEQUENCE [LARGE SCALE GENOMIC DNA]</scope>
    <source>
        <strain evidence="2 3">GMCC 1.11211</strain>
    </source>
</reference>
<keyword evidence="3" id="KW-1185">Reference proteome</keyword>
<evidence type="ECO:0008006" key="4">
    <source>
        <dbReference type="Google" id="ProtNLM"/>
    </source>
</evidence>
<name>A0ABY1EGQ5_9MICO</name>
<dbReference type="Proteomes" id="UP000199681">
    <property type="component" value="Unassembled WGS sequence"/>
</dbReference>
<evidence type="ECO:0000313" key="2">
    <source>
        <dbReference type="EMBL" id="SFH79182.1"/>
    </source>
</evidence>
<comment type="caution">
    <text evidence="2">The sequence shown here is derived from an EMBL/GenBank/DDBJ whole genome shotgun (WGS) entry which is preliminary data.</text>
</comment>
<sequence length="352" mass="35163">MYMNKKMRIAAVGFVSLALVAGATAVASAAVQPNGSDAALYSYDANIALVTDPSTVFTWTADNFGSGNKVSYDAPTTCPTTADDAYIFVATAGNERTKAAWSAYGDSAFAPGTKDVIAATLTPGVALTSGNYGTVKSNGGTYSLGIACTNNNGNTIVGAFYRTASITAGTGSYTMTAVTEDTTTPPPPANTDTTGSVAMSPQTVGANDGVLSLIVPVGAAAVFAAPTLVNNKSTTTGTLGNVTVADGRSVSRKGWDLNASVTDFVNASDATNTISKAQLGLIPKIVSSEATGVTAGTAQVAGLATYSSLFASGAAANTVGNTVLNADLTFVAPANKAAGTYVSTLTLTVVSK</sequence>
<gene>
    <name evidence="2" type="ORF">SAMN05216274_11541</name>
</gene>
<keyword evidence="1" id="KW-0732">Signal</keyword>
<protein>
    <recommendedName>
        <fullName evidence="4">WxL domain-containing protein</fullName>
    </recommendedName>
</protein>
<evidence type="ECO:0000256" key="1">
    <source>
        <dbReference type="SAM" id="SignalP"/>
    </source>
</evidence>
<dbReference type="EMBL" id="FOPW01000015">
    <property type="protein sequence ID" value="SFH79182.1"/>
    <property type="molecule type" value="Genomic_DNA"/>
</dbReference>
<proteinExistence type="predicted"/>
<feature type="signal peptide" evidence="1">
    <location>
        <begin position="1"/>
        <end position="29"/>
    </location>
</feature>